<proteinExistence type="predicted"/>
<evidence type="ECO:0000256" key="6">
    <source>
        <dbReference type="SAM" id="Phobius"/>
    </source>
</evidence>
<sequence length="204" mass="22982">MSTIEQTPLSPKEIYGGFWIRLGSFALDFLVIIPVASLSLYFLSVSKILYYAFVLPNLAFVLFFHVYCVKQWGGSPGKLALGLKIVKENGEDVGWDEAVTRHVVMLALTLITAVVTIISIYQVPNDVYYASNLMKRSQAISGVYPKFSFFLSVCTNIWMYSEFLVLLTNRKRKAIHDYMAGTVVIRAKYQRLVKDSAKVETVGV</sequence>
<keyword evidence="9" id="KW-1185">Reference proteome</keyword>
<name>A0A385SEF2_9BACT</name>
<evidence type="ECO:0000256" key="3">
    <source>
        <dbReference type="ARBA" id="ARBA00022692"/>
    </source>
</evidence>
<feature type="transmembrane region" description="Helical" evidence="6">
    <location>
        <begin position="103"/>
        <end position="123"/>
    </location>
</feature>
<dbReference type="Pfam" id="PF06271">
    <property type="entry name" value="RDD"/>
    <property type="match status" value="1"/>
</dbReference>
<keyword evidence="3 6" id="KW-0812">Transmembrane</keyword>
<dbReference type="GO" id="GO:0005886">
    <property type="term" value="C:plasma membrane"/>
    <property type="evidence" value="ECO:0007669"/>
    <property type="project" value="UniProtKB-SubCell"/>
</dbReference>
<feature type="transmembrane region" description="Helical" evidence="6">
    <location>
        <begin position="18"/>
        <end position="42"/>
    </location>
</feature>
<organism evidence="8 9">
    <name type="scientific">Chryseolinea soli</name>
    <dbReference type="NCBI Taxonomy" id="2321403"/>
    <lineage>
        <taxon>Bacteria</taxon>
        <taxon>Pseudomonadati</taxon>
        <taxon>Bacteroidota</taxon>
        <taxon>Cytophagia</taxon>
        <taxon>Cytophagales</taxon>
        <taxon>Fulvivirgaceae</taxon>
        <taxon>Chryseolinea</taxon>
    </lineage>
</organism>
<keyword evidence="2" id="KW-1003">Cell membrane</keyword>
<dbReference type="OrthoDB" id="9793824at2"/>
<dbReference type="AlphaFoldDB" id="A0A385SEF2"/>
<dbReference type="KEGG" id="chk:D4L85_01435"/>
<accession>A0A385SEF2</accession>
<keyword evidence="5 6" id="KW-0472">Membrane</keyword>
<dbReference type="RefSeq" id="WP_119752643.1">
    <property type="nucleotide sequence ID" value="NZ_CP032382.1"/>
</dbReference>
<dbReference type="EMBL" id="CP032382">
    <property type="protein sequence ID" value="AYB29324.1"/>
    <property type="molecule type" value="Genomic_DNA"/>
</dbReference>
<evidence type="ECO:0000313" key="9">
    <source>
        <dbReference type="Proteomes" id="UP000266183"/>
    </source>
</evidence>
<dbReference type="Proteomes" id="UP000266183">
    <property type="component" value="Chromosome"/>
</dbReference>
<evidence type="ECO:0000256" key="1">
    <source>
        <dbReference type="ARBA" id="ARBA00004651"/>
    </source>
</evidence>
<evidence type="ECO:0000259" key="7">
    <source>
        <dbReference type="Pfam" id="PF06271"/>
    </source>
</evidence>
<dbReference type="PANTHER" id="PTHR36115:SF9">
    <property type="entry name" value="LMO1584 PROTEIN"/>
    <property type="match status" value="1"/>
</dbReference>
<keyword evidence="4 6" id="KW-1133">Transmembrane helix</keyword>
<protein>
    <submittedName>
        <fullName evidence="8">RDD family protein</fullName>
    </submittedName>
</protein>
<evidence type="ECO:0000256" key="5">
    <source>
        <dbReference type="ARBA" id="ARBA00023136"/>
    </source>
</evidence>
<feature type="transmembrane region" description="Helical" evidence="6">
    <location>
        <begin position="48"/>
        <end position="69"/>
    </location>
</feature>
<evidence type="ECO:0000313" key="8">
    <source>
        <dbReference type="EMBL" id="AYB29324.1"/>
    </source>
</evidence>
<gene>
    <name evidence="8" type="ORF">D4L85_01435</name>
</gene>
<dbReference type="PANTHER" id="PTHR36115">
    <property type="entry name" value="PROLINE-RICH ANTIGEN HOMOLOG-RELATED"/>
    <property type="match status" value="1"/>
</dbReference>
<evidence type="ECO:0000256" key="2">
    <source>
        <dbReference type="ARBA" id="ARBA00022475"/>
    </source>
</evidence>
<dbReference type="InterPro" id="IPR051791">
    <property type="entry name" value="Pra-immunoreactive"/>
</dbReference>
<dbReference type="InterPro" id="IPR010432">
    <property type="entry name" value="RDD"/>
</dbReference>
<reference evidence="9" key="1">
    <citation type="submission" date="2018-09" db="EMBL/GenBank/DDBJ databases">
        <title>Chryseolinea sp. KIS68-18 isolated from soil.</title>
        <authorList>
            <person name="Weon H.-Y."/>
            <person name="Kwon S.-W."/>
            <person name="Lee S.A."/>
        </authorList>
    </citation>
    <scope>NUCLEOTIDE SEQUENCE [LARGE SCALE GENOMIC DNA]</scope>
    <source>
        <strain evidence="9">KIS68-18</strain>
    </source>
</reference>
<feature type="transmembrane region" description="Helical" evidence="6">
    <location>
        <begin position="143"/>
        <end position="167"/>
    </location>
</feature>
<evidence type="ECO:0000256" key="4">
    <source>
        <dbReference type="ARBA" id="ARBA00022989"/>
    </source>
</evidence>
<feature type="domain" description="RDD" evidence="7">
    <location>
        <begin position="15"/>
        <end position="181"/>
    </location>
</feature>
<comment type="subcellular location">
    <subcellularLocation>
        <location evidence="1">Cell membrane</location>
        <topology evidence="1">Multi-pass membrane protein</topology>
    </subcellularLocation>
</comment>